<feature type="transmembrane region" description="Helical" evidence="1">
    <location>
        <begin position="104"/>
        <end position="121"/>
    </location>
</feature>
<evidence type="ECO:0000313" key="3">
    <source>
        <dbReference type="EMBL" id="PQB05737.1"/>
    </source>
</evidence>
<reference evidence="2 4" key="1">
    <citation type="submission" date="2016-11" db="EMBL/GenBank/DDBJ databases">
        <title>Trade-off between light-utilization and light-protection in marine flavobacteria.</title>
        <authorList>
            <person name="Kumagai Y."/>
        </authorList>
    </citation>
    <scope>NUCLEOTIDE SEQUENCE [LARGE SCALE GENOMIC DNA]</scope>
    <source>
        <strain evidence="2 4">NBRC 107741</strain>
    </source>
</reference>
<evidence type="ECO:0000313" key="4">
    <source>
        <dbReference type="Proteomes" id="UP000239800"/>
    </source>
</evidence>
<dbReference type="InterPro" id="IPR053824">
    <property type="entry name" value="DUF7010"/>
</dbReference>
<dbReference type="Proteomes" id="UP000239800">
    <property type="component" value="Unassembled WGS sequence"/>
</dbReference>
<dbReference type="RefSeq" id="WP_104813686.1">
    <property type="nucleotide sequence ID" value="NZ_MQUB01000001.1"/>
</dbReference>
<keyword evidence="1" id="KW-0812">Transmembrane</keyword>
<name>A0A2S7KJZ6_9FLAO</name>
<feature type="transmembrane region" description="Helical" evidence="1">
    <location>
        <begin position="77"/>
        <end position="98"/>
    </location>
</feature>
<evidence type="ECO:0000313" key="2">
    <source>
        <dbReference type="EMBL" id="PQB02947.1"/>
    </source>
</evidence>
<feature type="transmembrane region" description="Helical" evidence="1">
    <location>
        <begin position="44"/>
        <end position="65"/>
    </location>
</feature>
<dbReference type="OrthoDB" id="5114860at2"/>
<proteinExistence type="predicted"/>
<dbReference type="EMBL" id="MQUB01000001">
    <property type="protein sequence ID" value="PQB05737.1"/>
    <property type="molecule type" value="Genomic_DNA"/>
</dbReference>
<dbReference type="Pfam" id="PF22765">
    <property type="entry name" value="DUF7010"/>
    <property type="match status" value="1"/>
</dbReference>
<protein>
    <submittedName>
        <fullName evidence="2">Uncharacterized protein</fullName>
    </submittedName>
</protein>
<feature type="transmembrane region" description="Helical" evidence="1">
    <location>
        <begin position="12"/>
        <end position="38"/>
    </location>
</feature>
<evidence type="ECO:0000256" key="1">
    <source>
        <dbReference type="SAM" id="Phobius"/>
    </source>
</evidence>
<gene>
    <name evidence="3" type="ORF">BST85_13185</name>
    <name evidence="2" type="ORF">BST85_14180</name>
</gene>
<feature type="transmembrane region" description="Helical" evidence="1">
    <location>
        <begin position="128"/>
        <end position="146"/>
    </location>
</feature>
<keyword evidence="1" id="KW-1133">Transmembrane helix</keyword>
<accession>A0A2S7KJZ6</accession>
<sequence length="179" mass="20038">MNFKEFQKDMRIAYLGGGTGILASGLIWLISGLSGMYLTRETSILIFFIGGMLIFPLGVISAKLLNRSGKHQNNNPLAKLAIESTAILFIGLFIAYSVFLTQKLWFFPIMLMIIGVRYFVFQSIYGMKLYWILGLFLTIAGMYCLISNQPFHIGGITGGIIELFFGVLVIVNERKTNET</sequence>
<organism evidence="2 4">
    <name type="scientific">Aureitalea marina</name>
    <dbReference type="NCBI Taxonomy" id="930804"/>
    <lineage>
        <taxon>Bacteria</taxon>
        <taxon>Pseudomonadati</taxon>
        <taxon>Bacteroidota</taxon>
        <taxon>Flavobacteriia</taxon>
        <taxon>Flavobacteriales</taxon>
        <taxon>Flavobacteriaceae</taxon>
        <taxon>Aureitalea</taxon>
    </lineage>
</organism>
<dbReference type="AlphaFoldDB" id="A0A2S7KJZ6"/>
<feature type="transmembrane region" description="Helical" evidence="1">
    <location>
        <begin position="152"/>
        <end position="171"/>
    </location>
</feature>
<comment type="caution">
    <text evidence="2">The sequence shown here is derived from an EMBL/GenBank/DDBJ whole genome shotgun (WGS) entry which is preliminary data.</text>
</comment>
<keyword evidence="1" id="KW-0472">Membrane</keyword>
<dbReference type="EMBL" id="MQUB01000004">
    <property type="protein sequence ID" value="PQB02947.1"/>
    <property type="molecule type" value="Genomic_DNA"/>
</dbReference>
<keyword evidence="4" id="KW-1185">Reference proteome</keyword>